<comment type="caution">
    <text evidence="1">The sequence shown here is derived from an EMBL/GenBank/DDBJ whole genome shotgun (WGS) entry which is preliminary data.</text>
</comment>
<organism evidence="1 2">
    <name type="scientific">Purpureocillium lilacinum</name>
    <name type="common">Paecilomyces lilacinus</name>
    <dbReference type="NCBI Taxonomy" id="33203"/>
    <lineage>
        <taxon>Eukaryota</taxon>
        <taxon>Fungi</taxon>
        <taxon>Dikarya</taxon>
        <taxon>Ascomycota</taxon>
        <taxon>Pezizomycotina</taxon>
        <taxon>Sordariomycetes</taxon>
        <taxon>Hypocreomycetidae</taxon>
        <taxon>Hypocreales</taxon>
        <taxon>Ophiocordycipitaceae</taxon>
        <taxon>Purpureocillium</taxon>
    </lineage>
</organism>
<name>A0ABR0BDY8_PURLI</name>
<accession>A0ABR0BDY8</accession>
<dbReference type="EMBL" id="JAWRVI010000286">
    <property type="protein sequence ID" value="KAK4068825.1"/>
    <property type="molecule type" value="Genomic_DNA"/>
</dbReference>
<protein>
    <submittedName>
        <fullName evidence="1">Uncharacterized protein</fullName>
    </submittedName>
</protein>
<gene>
    <name evidence="1" type="ORF">Purlil1_13714</name>
</gene>
<sequence>MFSSTATIAEDTEIVDTMMYYRAQSKGGVLLAGAAEETYLADESHPPESQTSEDLSVHPRMGNRTLGWASVHLPSAVRQWAPACPEFGVSRLLTGADAQGNGSSTSLTIRTWTDAPSTDVGRLQPDNAAGDATQRCREPDAWLRQNADAMMQKNHINDLHLNN</sequence>
<evidence type="ECO:0000313" key="1">
    <source>
        <dbReference type="EMBL" id="KAK4068825.1"/>
    </source>
</evidence>
<proteinExistence type="predicted"/>
<reference evidence="1 2" key="1">
    <citation type="journal article" date="2024" name="Microbiol. Resour. Announc.">
        <title>Genome annotations for the ascomycete fungi Trichoderma harzianum, Trichoderma aggressivum, and Purpureocillium lilacinum.</title>
        <authorList>
            <person name="Beijen E.P.W."/>
            <person name="Ohm R.A."/>
        </authorList>
    </citation>
    <scope>NUCLEOTIDE SEQUENCE [LARGE SCALE GENOMIC DNA]</scope>
    <source>
        <strain evidence="1 2">CBS 150709</strain>
    </source>
</reference>
<evidence type="ECO:0000313" key="2">
    <source>
        <dbReference type="Proteomes" id="UP001287286"/>
    </source>
</evidence>
<dbReference type="Proteomes" id="UP001287286">
    <property type="component" value="Unassembled WGS sequence"/>
</dbReference>
<keyword evidence="2" id="KW-1185">Reference proteome</keyword>